<sequence length="527" mass="58745">MIFSLHWGQFINTGMVFAMYMKKSFLFSLVCFGLYGCNGGSDNSKTLAEQFKYDPATQVVENDIHDSVFISALDLSGLDNSKIKSISFTINQKIGSYAKPITATYDWQYILTNGLYDASSNRVQLPIFGLYSAYTNEVTVNIQFVDASNYAFQKTIATDTYVDSAGVYDNVGISIKPSATPTYSYFYLKSRLKNPIIMDIDGNVRWDADVKDDSMSTIFKEGKFITGHVKNISINSLSLYGKASPISINGTLMGSDAYFHHNIDQGKHGILIELDGTTDGALKLESFLSEIDTDGKVIKEWDLGKIFSEYMLQEGDDPSNFVRNGADWFHMNAATYDPSDDTLVVSSRENFVVKLDYNTGKLIWLLGDETKHWYSYPSLQKLALSLSFGQTPVGQHAISMTKDGKLMLFNNGRRSFNNPIGTPSGIDLATSQTAIFAIDSQSKTAQVVWSFDDGIYSDICSSIYEDKLAAQGDYLINYAAADNRTRVIIQGINKDKQKLFEFTYPSAIPCATSWNAIQIPLENMHFQ</sequence>
<dbReference type="PANTHER" id="PTHR35340">
    <property type="entry name" value="PQQ ENZYME REPEAT PROTEIN-RELATED"/>
    <property type="match status" value="1"/>
</dbReference>
<organism evidence="2">
    <name type="scientific">Aeromonas hydrophila</name>
    <dbReference type="NCBI Taxonomy" id="644"/>
    <lineage>
        <taxon>Bacteria</taxon>
        <taxon>Pseudomonadati</taxon>
        <taxon>Pseudomonadota</taxon>
        <taxon>Gammaproteobacteria</taxon>
        <taxon>Aeromonadales</taxon>
        <taxon>Aeromonadaceae</taxon>
        <taxon>Aeromonas</taxon>
    </lineage>
</organism>
<dbReference type="GO" id="GO:0004062">
    <property type="term" value="F:aryl sulfotransferase activity"/>
    <property type="evidence" value="ECO:0007669"/>
    <property type="project" value="InterPro"/>
</dbReference>
<accession>Q5YL00</accession>
<dbReference type="PANTHER" id="PTHR35340:SF5">
    <property type="entry name" value="ASST-DOMAIN-CONTAINING PROTEIN"/>
    <property type="match status" value="1"/>
</dbReference>
<dbReference type="InterPro" id="IPR053143">
    <property type="entry name" value="Arylsulfate_ST"/>
</dbReference>
<feature type="domain" description="Arylsulfotransferase N-terminal" evidence="1">
    <location>
        <begin position="78"/>
        <end position="160"/>
    </location>
</feature>
<dbReference type="InterPro" id="IPR010262">
    <property type="entry name" value="Arylsulfotransferase_bact"/>
</dbReference>
<reference evidence="2" key="1">
    <citation type="submission" date="2003-09" db="EMBL/GenBank/DDBJ databases">
        <title>Identification and characterization of novel virulence genes and their locations on the physical map of Aeromonas hydrophila PPD134/91.</title>
        <authorList>
            <person name="Yu H.B."/>
            <person name="Lau Y.L."/>
            <person name="Zhang Y.L."/>
            <person name="Tomas J.M."/>
            <person name="Leung K.Y."/>
        </authorList>
    </citation>
    <scope>NUCLEOTIDE SEQUENCE</scope>
    <source>
        <strain evidence="2">PPD134/91</strain>
    </source>
</reference>
<dbReference type="InterPro" id="IPR015943">
    <property type="entry name" value="WD40/YVTN_repeat-like_dom_sf"/>
</dbReference>
<dbReference type="Pfam" id="PF17425">
    <property type="entry name" value="Arylsulfotran_N"/>
    <property type="match status" value="1"/>
</dbReference>
<name>Q5YL00_AERHY</name>
<keyword evidence="2" id="KW-0808">Transferase</keyword>
<dbReference type="Pfam" id="PF05935">
    <property type="entry name" value="Arylsulfotrans"/>
    <property type="match status" value="1"/>
</dbReference>
<dbReference type="AlphaFoldDB" id="Q5YL00"/>
<dbReference type="Gene3D" id="2.130.10.10">
    <property type="entry name" value="YVTN repeat-like/Quinoprotein amine dehydrogenase"/>
    <property type="match status" value="1"/>
</dbReference>
<dbReference type="InterPro" id="IPR035391">
    <property type="entry name" value="Arylsulfotran_N"/>
</dbReference>
<proteinExistence type="predicted"/>
<evidence type="ECO:0000313" key="2">
    <source>
        <dbReference type="EMBL" id="AAR05389.1"/>
    </source>
</evidence>
<dbReference type="EMBL" id="AY378303">
    <property type="protein sequence ID" value="AAR05389.1"/>
    <property type="molecule type" value="Genomic_DNA"/>
</dbReference>
<dbReference type="InterPro" id="IPR011047">
    <property type="entry name" value="Quinoprotein_ADH-like_sf"/>
</dbReference>
<dbReference type="SUPFAM" id="SSF50998">
    <property type="entry name" value="Quinoprotein alcohol dehydrogenase-like"/>
    <property type="match status" value="1"/>
</dbReference>
<evidence type="ECO:0000259" key="1">
    <source>
        <dbReference type="Pfam" id="PF17425"/>
    </source>
</evidence>
<protein>
    <submittedName>
        <fullName evidence="2">Arylsulfotransferase</fullName>
    </submittedName>
</protein>